<keyword evidence="11" id="KW-1185">Reference proteome</keyword>
<evidence type="ECO:0000256" key="2">
    <source>
        <dbReference type="ARBA" id="ARBA00022723"/>
    </source>
</evidence>
<dbReference type="SUPFAM" id="SSF57667">
    <property type="entry name" value="beta-beta-alpha zinc fingers"/>
    <property type="match status" value="2"/>
</dbReference>
<feature type="compositionally biased region" description="Low complexity" evidence="8">
    <location>
        <begin position="543"/>
        <end position="561"/>
    </location>
</feature>
<feature type="compositionally biased region" description="Polar residues" evidence="8">
    <location>
        <begin position="531"/>
        <end position="542"/>
    </location>
</feature>
<feature type="compositionally biased region" description="Polar residues" evidence="8">
    <location>
        <begin position="476"/>
        <end position="493"/>
    </location>
</feature>
<dbReference type="PANTHER" id="PTHR16515">
    <property type="entry name" value="PR DOMAIN ZINC FINGER PROTEIN"/>
    <property type="match status" value="1"/>
</dbReference>
<dbReference type="FunFam" id="3.30.160.60:FF:001732">
    <property type="entry name" value="Zgc:162936"/>
    <property type="match status" value="1"/>
</dbReference>
<evidence type="ECO:0000256" key="3">
    <source>
        <dbReference type="ARBA" id="ARBA00022737"/>
    </source>
</evidence>
<dbReference type="SMART" id="SM00355">
    <property type="entry name" value="ZnF_C2H2"/>
    <property type="match status" value="3"/>
</dbReference>
<dbReference type="GO" id="GO:0008270">
    <property type="term" value="F:zinc ion binding"/>
    <property type="evidence" value="ECO:0007669"/>
    <property type="project" value="UniProtKB-KW"/>
</dbReference>
<accession>A0A6G1GUJ0</accession>
<feature type="compositionally biased region" description="Basic and acidic residues" evidence="8">
    <location>
        <begin position="365"/>
        <end position="374"/>
    </location>
</feature>
<dbReference type="InterPro" id="IPR050331">
    <property type="entry name" value="Zinc_finger"/>
</dbReference>
<dbReference type="Proteomes" id="UP000800041">
    <property type="component" value="Unassembled WGS sequence"/>
</dbReference>
<evidence type="ECO:0000256" key="7">
    <source>
        <dbReference type="PROSITE-ProRule" id="PRU00042"/>
    </source>
</evidence>
<dbReference type="GO" id="GO:0043565">
    <property type="term" value="F:sequence-specific DNA binding"/>
    <property type="evidence" value="ECO:0007669"/>
    <property type="project" value="UniProtKB-ARBA"/>
</dbReference>
<dbReference type="GO" id="GO:0045893">
    <property type="term" value="P:positive regulation of DNA-templated transcription"/>
    <property type="evidence" value="ECO:0007669"/>
    <property type="project" value="UniProtKB-ARBA"/>
</dbReference>
<evidence type="ECO:0000256" key="1">
    <source>
        <dbReference type="ARBA" id="ARBA00004123"/>
    </source>
</evidence>
<feature type="region of interest" description="Disordered" evidence="8">
    <location>
        <begin position="1"/>
        <end position="98"/>
    </location>
</feature>
<dbReference type="Gene3D" id="3.30.160.60">
    <property type="entry name" value="Classic Zinc Finger"/>
    <property type="match status" value="3"/>
</dbReference>
<name>A0A6G1GUJ0_9PEZI</name>
<feature type="compositionally biased region" description="Polar residues" evidence="8">
    <location>
        <begin position="609"/>
        <end position="622"/>
    </location>
</feature>
<feature type="compositionally biased region" description="Polar residues" evidence="8">
    <location>
        <begin position="413"/>
        <end position="429"/>
    </location>
</feature>
<feature type="compositionally biased region" description="Polar residues" evidence="8">
    <location>
        <begin position="1"/>
        <end position="40"/>
    </location>
</feature>
<feature type="compositionally biased region" description="Basic and acidic residues" evidence="8">
    <location>
        <begin position="592"/>
        <end position="604"/>
    </location>
</feature>
<reference evidence="10" key="1">
    <citation type="journal article" date="2020" name="Stud. Mycol.">
        <title>101 Dothideomycetes genomes: a test case for predicting lifestyles and emergence of pathogens.</title>
        <authorList>
            <person name="Haridas S."/>
            <person name="Albert R."/>
            <person name="Binder M."/>
            <person name="Bloem J."/>
            <person name="Labutti K."/>
            <person name="Salamov A."/>
            <person name="Andreopoulos B."/>
            <person name="Baker S."/>
            <person name="Barry K."/>
            <person name="Bills G."/>
            <person name="Bluhm B."/>
            <person name="Cannon C."/>
            <person name="Castanera R."/>
            <person name="Culley D."/>
            <person name="Daum C."/>
            <person name="Ezra D."/>
            <person name="Gonzalez J."/>
            <person name="Henrissat B."/>
            <person name="Kuo A."/>
            <person name="Liang C."/>
            <person name="Lipzen A."/>
            <person name="Lutzoni F."/>
            <person name="Magnuson J."/>
            <person name="Mondo S."/>
            <person name="Nolan M."/>
            <person name="Ohm R."/>
            <person name="Pangilinan J."/>
            <person name="Park H.-J."/>
            <person name="Ramirez L."/>
            <person name="Alfaro M."/>
            <person name="Sun H."/>
            <person name="Tritt A."/>
            <person name="Yoshinaga Y."/>
            <person name="Zwiers L.-H."/>
            <person name="Turgeon B."/>
            <person name="Goodwin S."/>
            <person name="Spatafora J."/>
            <person name="Crous P."/>
            <person name="Grigoriev I."/>
        </authorList>
    </citation>
    <scope>NUCLEOTIDE SEQUENCE</scope>
    <source>
        <strain evidence="10">CBS 113979</strain>
    </source>
</reference>
<feature type="domain" description="C2H2-type" evidence="9">
    <location>
        <begin position="241"/>
        <end position="268"/>
    </location>
</feature>
<feature type="region of interest" description="Disordered" evidence="8">
    <location>
        <begin position="132"/>
        <end position="157"/>
    </location>
</feature>
<dbReference type="EMBL" id="ML977167">
    <property type="protein sequence ID" value="KAF1984595.1"/>
    <property type="molecule type" value="Genomic_DNA"/>
</dbReference>
<dbReference type="PROSITE" id="PS50157">
    <property type="entry name" value="ZINC_FINGER_C2H2_2"/>
    <property type="match status" value="3"/>
</dbReference>
<dbReference type="GO" id="GO:0005694">
    <property type="term" value="C:chromosome"/>
    <property type="evidence" value="ECO:0007669"/>
    <property type="project" value="UniProtKB-ARBA"/>
</dbReference>
<feature type="compositionally biased region" description="Low complexity" evidence="8">
    <location>
        <begin position="503"/>
        <end position="521"/>
    </location>
</feature>
<dbReference type="OrthoDB" id="8117402at2759"/>
<evidence type="ECO:0000256" key="6">
    <source>
        <dbReference type="ARBA" id="ARBA00023242"/>
    </source>
</evidence>
<feature type="region of interest" description="Disordered" evidence="8">
    <location>
        <begin position="314"/>
        <end position="575"/>
    </location>
</feature>
<dbReference type="PROSITE" id="PS00028">
    <property type="entry name" value="ZINC_FINGER_C2H2_1"/>
    <property type="match status" value="2"/>
</dbReference>
<dbReference type="InterPro" id="IPR013087">
    <property type="entry name" value="Znf_C2H2_type"/>
</dbReference>
<feature type="region of interest" description="Disordered" evidence="8">
    <location>
        <begin position="176"/>
        <end position="240"/>
    </location>
</feature>
<evidence type="ECO:0000256" key="8">
    <source>
        <dbReference type="SAM" id="MobiDB-lite"/>
    </source>
</evidence>
<organism evidence="10 11">
    <name type="scientific">Aulographum hederae CBS 113979</name>
    <dbReference type="NCBI Taxonomy" id="1176131"/>
    <lineage>
        <taxon>Eukaryota</taxon>
        <taxon>Fungi</taxon>
        <taxon>Dikarya</taxon>
        <taxon>Ascomycota</taxon>
        <taxon>Pezizomycotina</taxon>
        <taxon>Dothideomycetes</taxon>
        <taxon>Pleosporomycetidae</taxon>
        <taxon>Aulographales</taxon>
        <taxon>Aulographaceae</taxon>
    </lineage>
</organism>
<evidence type="ECO:0000259" key="9">
    <source>
        <dbReference type="PROSITE" id="PS50157"/>
    </source>
</evidence>
<gene>
    <name evidence="10" type="ORF">K402DRAFT_139855</name>
</gene>
<dbReference type="GO" id="GO:0005634">
    <property type="term" value="C:nucleus"/>
    <property type="evidence" value="ECO:0007669"/>
    <property type="project" value="UniProtKB-SubCell"/>
</dbReference>
<keyword evidence="6" id="KW-0539">Nucleus</keyword>
<feature type="compositionally biased region" description="Low complexity" evidence="8">
    <location>
        <begin position="41"/>
        <end position="58"/>
    </location>
</feature>
<feature type="compositionally biased region" description="Polar residues" evidence="8">
    <location>
        <begin position="218"/>
        <end position="236"/>
    </location>
</feature>
<dbReference type="AlphaFoldDB" id="A0A6G1GUJ0"/>
<sequence length="622" mass="66363">MAASTRALTPTTHFSPATVAPNTPTSISSLPQTHPTTSKDSLLPAASIARRSSASPNSHKTALSARLSPQPLTGAAAMADERRAREEESGQTSPNPGAAAINALLHEGMSPAPDAPSATKKMSEPLQKIAKSISIPDPNNPHNGDHPQTSPVSISSFGSIDHTTAVTATASNVATAGPVSVGNQSSGPPARADTVTETPSNRAYTFPPPLPDSDPRQRNMSLPMSGFSQGSAQKSPASKRHKCPYCSTDFTRHHNLKSHLLTHSQEKPYECPTCNARFRRLHDLKRHTKLHTGERPHTCPKCGRRFARGDALARHNKGQGGCAGRRASFDMDDEGRMPGDAMDGLEYSHAQTAEPEGMDEDDDMDDRRRSEPNDKGPGGRQDSYSNHHPSTYPPIGPPGMMRNSGRPPMYPPSGSSTATSSRDPSTNLSPKLPGGSVSSIHFNAGQPSVYSQGSMTESPRPLSPGQPDPRHRPNMDSRSSSLHQAYTQGSTRASGSGLPPPSMSSNAPHLPSLPGLNPSSSERGMRGGSQTGHPPSMLSQQVSGSNPSSMSSHGPSSGGSMREILQNSHAANQGHDIWGLVRELESRMGRMQEEYEGRISRMQDEMNGLKSQLHSQNQNDRR</sequence>
<protein>
    <recommendedName>
        <fullName evidence="9">C2H2-type domain-containing protein</fullName>
    </recommendedName>
</protein>
<feature type="domain" description="C2H2-type" evidence="9">
    <location>
        <begin position="297"/>
        <end position="327"/>
    </location>
</feature>
<keyword evidence="2" id="KW-0479">Metal-binding</keyword>
<dbReference type="Pfam" id="PF00096">
    <property type="entry name" value="zf-C2H2"/>
    <property type="match status" value="3"/>
</dbReference>
<proteinExistence type="predicted"/>
<feature type="compositionally biased region" description="Polar residues" evidence="8">
    <location>
        <begin position="436"/>
        <end position="457"/>
    </location>
</feature>
<feature type="compositionally biased region" description="Polar residues" evidence="8">
    <location>
        <begin position="148"/>
        <end position="157"/>
    </location>
</feature>
<evidence type="ECO:0000256" key="5">
    <source>
        <dbReference type="ARBA" id="ARBA00022833"/>
    </source>
</evidence>
<evidence type="ECO:0000256" key="4">
    <source>
        <dbReference type="ARBA" id="ARBA00022771"/>
    </source>
</evidence>
<comment type="subcellular location">
    <subcellularLocation>
        <location evidence="1">Nucleus</location>
    </subcellularLocation>
</comment>
<keyword evidence="4 7" id="KW-0863">Zinc-finger</keyword>
<keyword evidence="5" id="KW-0862">Zinc</keyword>
<feature type="domain" description="C2H2-type" evidence="9">
    <location>
        <begin position="269"/>
        <end position="296"/>
    </location>
</feature>
<dbReference type="PANTHER" id="PTHR16515:SF49">
    <property type="entry name" value="GASTRULA ZINC FINGER PROTEIN XLCGF49.1-LIKE-RELATED"/>
    <property type="match status" value="1"/>
</dbReference>
<keyword evidence="3" id="KW-0677">Repeat</keyword>
<evidence type="ECO:0000313" key="10">
    <source>
        <dbReference type="EMBL" id="KAF1984595.1"/>
    </source>
</evidence>
<feature type="region of interest" description="Disordered" evidence="8">
    <location>
        <begin position="592"/>
        <end position="622"/>
    </location>
</feature>
<dbReference type="FunFam" id="3.30.160.60:FF:001666">
    <property type="entry name" value="MDS1 and EVI1 complex locus"/>
    <property type="match status" value="1"/>
</dbReference>
<feature type="compositionally biased region" description="Basic and acidic residues" evidence="8">
    <location>
        <begin position="79"/>
        <end position="88"/>
    </location>
</feature>
<evidence type="ECO:0000313" key="11">
    <source>
        <dbReference type="Proteomes" id="UP000800041"/>
    </source>
</evidence>
<dbReference type="InterPro" id="IPR036236">
    <property type="entry name" value="Znf_C2H2_sf"/>
</dbReference>